<evidence type="ECO:0000256" key="12">
    <source>
        <dbReference type="ARBA" id="ARBA00032931"/>
    </source>
</evidence>
<accession>A0A1F6DBD9</accession>
<name>A0A1F6DBD9_9BACT</name>
<dbReference type="UniPathway" id="UPA00074">
    <property type="reaction ID" value="UER00129"/>
</dbReference>
<evidence type="ECO:0000256" key="3">
    <source>
        <dbReference type="ARBA" id="ARBA00010280"/>
    </source>
</evidence>
<dbReference type="Pfam" id="PF00586">
    <property type="entry name" value="AIRS"/>
    <property type="match status" value="1"/>
</dbReference>
<evidence type="ECO:0000256" key="5">
    <source>
        <dbReference type="ARBA" id="ARBA00020367"/>
    </source>
</evidence>
<dbReference type="InterPro" id="IPR010918">
    <property type="entry name" value="PurM-like_C_dom"/>
</dbReference>
<dbReference type="PANTHER" id="PTHR10520">
    <property type="entry name" value="TRIFUNCTIONAL PURINE BIOSYNTHETIC PROTEIN ADENOSINE-3-RELATED"/>
    <property type="match status" value="1"/>
</dbReference>
<evidence type="ECO:0000256" key="10">
    <source>
        <dbReference type="ARBA" id="ARBA00022840"/>
    </source>
</evidence>
<dbReference type="InterPro" id="IPR036676">
    <property type="entry name" value="PurM-like_C_sf"/>
</dbReference>
<dbReference type="Gene3D" id="3.90.650.10">
    <property type="entry name" value="PurM-like C-terminal domain"/>
    <property type="match status" value="1"/>
</dbReference>
<dbReference type="Proteomes" id="UP000177958">
    <property type="component" value="Unassembled WGS sequence"/>
</dbReference>
<evidence type="ECO:0000256" key="8">
    <source>
        <dbReference type="ARBA" id="ARBA00022741"/>
    </source>
</evidence>
<dbReference type="GO" id="GO:0004641">
    <property type="term" value="F:phosphoribosylformylglycinamidine cyclo-ligase activity"/>
    <property type="evidence" value="ECO:0007669"/>
    <property type="project" value="UniProtKB-EC"/>
</dbReference>
<evidence type="ECO:0000313" key="18">
    <source>
        <dbReference type="EMBL" id="OGG58352.1"/>
    </source>
</evidence>
<feature type="region of interest" description="Disordered" evidence="15">
    <location>
        <begin position="1"/>
        <end position="24"/>
    </location>
</feature>
<comment type="similarity">
    <text evidence="3">Belongs to the AIR synthase family.</text>
</comment>
<comment type="pathway">
    <text evidence="2">Purine metabolism; IMP biosynthesis via de novo pathway; 5-amino-1-(5-phospho-D-ribosyl)imidazole from N(2)-formyl-N(1)-(5-phospho-D-ribosyl)glycinamide: step 2/2.</text>
</comment>
<evidence type="ECO:0000256" key="14">
    <source>
        <dbReference type="ARBA" id="ARBA00049057"/>
    </source>
</evidence>
<dbReference type="EC" id="6.3.3.1" evidence="4"/>
<dbReference type="GO" id="GO:0005829">
    <property type="term" value="C:cytosol"/>
    <property type="evidence" value="ECO:0007669"/>
    <property type="project" value="TreeGrafter"/>
</dbReference>
<keyword evidence="7 18" id="KW-0436">Ligase</keyword>
<evidence type="ECO:0000256" key="6">
    <source>
        <dbReference type="ARBA" id="ARBA00022490"/>
    </source>
</evidence>
<evidence type="ECO:0000259" key="17">
    <source>
        <dbReference type="Pfam" id="PF02769"/>
    </source>
</evidence>
<evidence type="ECO:0000256" key="2">
    <source>
        <dbReference type="ARBA" id="ARBA00004686"/>
    </source>
</evidence>
<dbReference type="Gene3D" id="3.30.1330.10">
    <property type="entry name" value="PurM-like, N-terminal domain"/>
    <property type="match status" value="1"/>
</dbReference>
<sequence length="348" mass="37838">MTAKKKLSYKASGVDRDTENETKEGMARALETSDQRVLNKIGAFASLFDGSFPEYKHPVLVLKTEEPGTKQLLAFKYDSVETICADLVNHLVNDAIVMGARPLSIQDCIICGKVEKPVVLRIVNAFAEAAKQNECTLTGGETSWQPGTIAEGVYVLTASIVGVVEKENIIDGSKIREGDIVLALPSSGVHTNGISLVRKIMKESPDIEKEVINGKPFMQAVLTPHRAYYKALKGLFEKKGLAGLAHITGGGMQENLNRILPGGTSAEIDLSKVQILPIFKTLKNFGQLDDADMLRTFNMGVGMIAVVQKDFADEAKAHVAKEGIETYEIGTIIRGDKTVRFTGSLRWA</sequence>
<evidence type="ECO:0000256" key="11">
    <source>
        <dbReference type="ARBA" id="ARBA00031908"/>
    </source>
</evidence>
<keyword evidence="8" id="KW-0547">Nucleotide-binding</keyword>
<dbReference type="GO" id="GO:0004637">
    <property type="term" value="F:phosphoribosylamine-glycine ligase activity"/>
    <property type="evidence" value="ECO:0007669"/>
    <property type="project" value="TreeGrafter"/>
</dbReference>
<evidence type="ECO:0000256" key="15">
    <source>
        <dbReference type="SAM" id="MobiDB-lite"/>
    </source>
</evidence>
<dbReference type="EMBL" id="MFKX01000004">
    <property type="protein sequence ID" value="OGG58352.1"/>
    <property type="molecule type" value="Genomic_DNA"/>
</dbReference>
<evidence type="ECO:0000259" key="16">
    <source>
        <dbReference type="Pfam" id="PF00586"/>
    </source>
</evidence>
<comment type="catalytic activity">
    <reaction evidence="14">
        <text>2-formamido-N(1)-(5-O-phospho-beta-D-ribosyl)acetamidine + ATP = 5-amino-1-(5-phospho-beta-D-ribosyl)imidazole + ADP + phosphate + H(+)</text>
        <dbReference type="Rhea" id="RHEA:23032"/>
        <dbReference type="ChEBI" id="CHEBI:15378"/>
        <dbReference type="ChEBI" id="CHEBI:30616"/>
        <dbReference type="ChEBI" id="CHEBI:43474"/>
        <dbReference type="ChEBI" id="CHEBI:137981"/>
        <dbReference type="ChEBI" id="CHEBI:147287"/>
        <dbReference type="ChEBI" id="CHEBI:456216"/>
        <dbReference type="EC" id="6.3.3.1"/>
    </reaction>
</comment>
<dbReference type="GO" id="GO:0006189">
    <property type="term" value="P:'de novo' IMP biosynthetic process"/>
    <property type="evidence" value="ECO:0007669"/>
    <property type="project" value="UniProtKB-UniPathway"/>
</dbReference>
<comment type="subcellular location">
    <subcellularLocation>
        <location evidence="1">Cytoplasm</location>
    </subcellularLocation>
</comment>
<dbReference type="NCBIfam" id="TIGR00878">
    <property type="entry name" value="purM"/>
    <property type="match status" value="1"/>
</dbReference>
<organism evidence="18 19">
    <name type="scientific">Candidatus Kaiserbacteria bacterium RIFCSPHIGHO2_01_FULL_55_17</name>
    <dbReference type="NCBI Taxonomy" id="1798484"/>
    <lineage>
        <taxon>Bacteria</taxon>
        <taxon>Candidatus Kaiseribacteriota</taxon>
    </lineage>
</organism>
<comment type="caution">
    <text evidence="18">The sequence shown here is derived from an EMBL/GenBank/DDBJ whole genome shotgun (WGS) entry which is preliminary data.</text>
</comment>
<feature type="domain" description="PurM-like N-terminal" evidence="16">
    <location>
        <begin position="60"/>
        <end position="164"/>
    </location>
</feature>
<evidence type="ECO:0000256" key="1">
    <source>
        <dbReference type="ARBA" id="ARBA00004496"/>
    </source>
</evidence>
<dbReference type="CDD" id="cd02196">
    <property type="entry name" value="PurM"/>
    <property type="match status" value="1"/>
</dbReference>
<proteinExistence type="inferred from homology"/>
<dbReference type="InterPro" id="IPR004733">
    <property type="entry name" value="PurM_cligase"/>
</dbReference>
<feature type="domain" description="PurM-like C-terminal" evidence="17">
    <location>
        <begin position="176"/>
        <end position="338"/>
    </location>
</feature>
<gene>
    <name evidence="18" type="ORF">A2853_00330</name>
</gene>
<dbReference type="SUPFAM" id="SSF55326">
    <property type="entry name" value="PurM N-terminal domain-like"/>
    <property type="match status" value="1"/>
</dbReference>
<evidence type="ECO:0000313" key="19">
    <source>
        <dbReference type="Proteomes" id="UP000177958"/>
    </source>
</evidence>
<dbReference type="InterPro" id="IPR036921">
    <property type="entry name" value="PurM-like_N_sf"/>
</dbReference>
<keyword evidence="10" id="KW-0067">ATP-binding</keyword>
<dbReference type="Pfam" id="PF02769">
    <property type="entry name" value="AIRS_C"/>
    <property type="match status" value="1"/>
</dbReference>
<dbReference type="AlphaFoldDB" id="A0A1F6DBD9"/>
<protein>
    <recommendedName>
        <fullName evidence="5">Phosphoribosylformylglycinamidine cyclo-ligase</fullName>
        <ecNumber evidence="4">6.3.3.1</ecNumber>
    </recommendedName>
    <alternativeName>
        <fullName evidence="12">AIR synthase</fullName>
    </alternativeName>
    <alternativeName>
        <fullName evidence="13">AIRS</fullName>
    </alternativeName>
    <alternativeName>
        <fullName evidence="11">Phosphoribosyl-aminoimidazole synthetase</fullName>
    </alternativeName>
</protein>
<dbReference type="GO" id="GO:0005524">
    <property type="term" value="F:ATP binding"/>
    <property type="evidence" value="ECO:0007669"/>
    <property type="project" value="UniProtKB-KW"/>
</dbReference>
<evidence type="ECO:0000256" key="13">
    <source>
        <dbReference type="ARBA" id="ARBA00033093"/>
    </source>
</evidence>
<keyword evidence="6" id="KW-0963">Cytoplasm</keyword>
<dbReference type="PANTHER" id="PTHR10520:SF12">
    <property type="entry name" value="TRIFUNCTIONAL PURINE BIOSYNTHETIC PROTEIN ADENOSINE-3"/>
    <property type="match status" value="1"/>
</dbReference>
<reference evidence="18 19" key="1">
    <citation type="journal article" date="2016" name="Nat. Commun.">
        <title>Thousands of microbial genomes shed light on interconnected biogeochemical processes in an aquifer system.</title>
        <authorList>
            <person name="Anantharaman K."/>
            <person name="Brown C.T."/>
            <person name="Hug L.A."/>
            <person name="Sharon I."/>
            <person name="Castelle C.J."/>
            <person name="Probst A.J."/>
            <person name="Thomas B.C."/>
            <person name="Singh A."/>
            <person name="Wilkins M.J."/>
            <person name="Karaoz U."/>
            <person name="Brodie E.L."/>
            <person name="Williams K.H."/>
            <person name="Hubbard S.S."/>
            <person name="Banfield J.F."/>
        </authorList>
    </citation>
    <scope>NUCLEOTIDE SEQUENCE [LARGE SCALE GENOMIC DNA]</scope>
</reference>
<evidence type="ECO:0000256" key="7">
    <source>
        <dbReference type="ARBA" id="ARBA00022598"/>
    </source>
</evidence>
<dbReference type="FunFam" id="3.90.650.10:FF:000011">
    <property type="entry name" value="Phosphoribosylformylglycinamidine cyclo-ligase"/>
    <property type="match status" value="1"/>
</dbReference>
<dbReference type="GO" id="GO:0046084">
    <property type="term" value="P:adenine biosynthetic process"/>
    <property type="evidence" value="ECO:0007669"/>
    <property type="project" value="TreeGrafter"/>
</dbReference>
<feature type="compositionally biased region" description="Basic and acidic residues" evidence="15">
    <location>
        <begin position="13"/>
        <end position="24"/>
    </location>
</feature>
<evidence type="ECO:0000256" key="9">
    <source>
        <dbReference type="ARBA" id="ARBA00022755"/>
    </source>
</evidence>
<evidence type="ECO:0000256" key="4">
    <source>
        <dbReference type="ARBA" id="ARBA00013047"/>
    </source>
</evidence>
<dbReference type="SUPFAM" id="SSF56042">
    <property type="entry name" value="PurM C-terminal domain-like"/>
    <property type="match status" value="1"/>
</dbReference>
<keyword evidence="9" id="KW-0658">Purine biosynthesis</keyword>
<dbReference type="InterPro" id="IPR016188">
    <property type="entry name" value="PurM-like_N"/>
</dbReference>